<dbReference type="PANTHER" id="PTHR43364:SF5">
    <property type="entry name" value="REDUCTASE"/>
    <property type="match status" value="1"/>
</dbReference>
<dbReference type="EMBL" id="CP094298">
    <property type="protein sequence ID" value="UNZ03660.1"/>
    <property type="molecule type" value="Genomic_DNA"/>
</dbReference>
<feature type="domain" description="NADP-dependent oxidoreductase" evidence="1">
    <location>
        <begin position="4"/>
        <end position="121"/>
    </location>
</feature>
<evidence type="ECO:0000259" key="1">
    <source>
        <dbReference type="Pfam" id="PF00248"/>
    </source>
</evidence>
<reference evidence="2 3" key="1">
    <citation type="submission" date="2022-03" db="EMBL/GenBank/DDBJ databases">
        <title>Complete genome of Streptomyces rimosus ssp. rimosus R7 (=ATCC 10970).</title>
        <authorList>
            <person name="Beganovic S."/>
            <person name="Ruckert C."/>
            <person name="Busche T."/>
            <person name="Kalinowski J."/>
            <person name="Wittmann C."/>
        </authorList>
    </citation>
    <scope>NUCLEOTIDE SEQUENCE [LARGE SCALE GENOMIC DNA]</scope>
    <source>
        <strain evidence="2 3">R7</strain>
    </source>
</reference>
<dbReference type="InterPro" id="IPR023210">
    <property type="entry name" value="NADP_OxRdtase_dom"/>
</dbReference>
<protein>
    <submittedName>
        <fullName evidence="2">Aldo-keto reductase</fullName>
    </submittedName>
</protein>
<dbReference type="PANTHER" id="PTHR43364">
    <property type="entry name" value="NADH-SPECIFIC METHYLGLYOXAL REDUCTASE-RELATED"/>
    <property type="match status" value="1"/>
</dbReference>
<gene>
    <name evidence="2" type="ORF">SRIMR7_15980</name>
</gene>
<name>A0ABY3Z288_STRRM</name>
<dbReference type="InterPro" id="IPR036812">
    <property type="entry name" value="NAD(P)_OxRdtase_dom_sf"/>
</dbReference>
<evidence type="ECO:0000313" key="3">
    <source>
        <dbReference type="Proteomes" id="UP000829494"/>
    </source>
</evidence>
<dbReference type="Proteomes" id="UP000829494">
    <property type="component" value="Chromosome"/>
</dbReference>
<dbReference type="SUPFAM" id="SSF51430">
    <property type="entry name" value="NAD(P)-linked oxidoreductase"/>
    <property type="match status" value="1"/>
</dbReference>
<evidence type="ECO:0000313" key="2">
    <source>
        <dbReference type="EMBL" id="UNZ03660.1"/>
    </source>
</evidence>
<accession>A0ABY3Z288</accession>
<sequence>MCATCSARYAVSFSASATLHGGLLGGAVRKGREGGGGARTNGGRSAGAPANSAIRAQIEAYEDLLDKHGLRPGEVAPAWLLTRPGVTGPIVGPRTSGQLDSALRAVELELSEDLLSALEEIFPATGPSPEAFAW</sequence>
<dbReference type="Pfam" id="PF00248">
    <property type="entry name" value="Aldo_ket_red"/>
    <property type="match status" value="1"/>
</dbReference>
<dbReference type="Gene3D" id="3.20.20.100">
    <property type="entry name" value="NADP-dependent oxidoreductase domain"/>
    <property type="match status" value="1"/>
</dbReference>
<proteinExistence type="predicted"/>
<keyword evidence="3" id="KW-1185">Reference proteome</keyword>
<organism evidence="2 3">
    <name type="scientific">Streptomyces rimosus subsp. rimosus</name>
    <dbReference type="NCBI Taxonomy" id="132474"/>
    <lineage>
        <taxon>Bacteria</taxon>
        <taxon>Bacillati</taxon>
        <taxon>Actinomycetota</taxon>
        <taxon>Actinomycetes</taxon>
        <taxon>Kitasatosporales</taxon>
        <taxon>Streptomycetaceae</taxon>
        <taxon>Streptomyces</taxon>
    </lineage>
</organism>
<dbReference type="InterPro" id="IPR050523">
    <property type="entry name" value="AKR_Detox_Biosynth"/>
</dbReference>